<gene>
    <name evidence="3" type="ORF">OSB1V03_LOCUS21251</name>
</gene>
<proteinExistence type="inferred from homology"/>
<reference evidence="3" key="1">
    <citation type="submission" date="2020-11" db="EMBL/GenBank/DDBJ databases">
        <authorList>
            <person name="Tran Van P."/>
        </authorList>
    </citation>
    <scope>NUCLEOTIDE SEQUENCE</scope>
</reference>
<sequence length="87" mass="10123">MKVHWNDHFRQFYKTYGPAVTVWVGPKPVVIIGDPDVAKQAFSRPEFMGRLDILLSRIFNNTDHQEVLFSSHLSSWECLRKVAHRAV</sequence>
<dbReference type="GO" id="GO:0016705">
    <property type="term" value="F:oxidoreductase activity, acting on paired donors, with incorporation or reduction of molecular oxygen"/>
    <property type="evidence" value="ECO:0007669"/>
    <property type="project" value="InterPro"/>
</dbReference>
<evidence type="ECO:0000313" key="4">
    <source>
        <dbReference type="Proteomes" id="UP000759131"/>
    </source>
</evidence>
<dbReference type="InterPro" id="IPR001128">
    <property type="entry name" value="Cyt_P450"/>
</dbReference>
<dbReference type="OrthoDB" id="5837859at2759"/>
<feature type="non-terminal residue" evidence="3">
    <location>
        <position position="1"/>
    </location>
</feature>
<evidence type="ECO:0008006" key="5">
    <source>
        <dbReference type="Google" id="ProtNLM"/>
    </source>
</evidence>
<dbReference type="Pfam" id="PF00067">
    <property type="entry name" value="p450"/>
    <property type="match status" value="1"/>
</dbReference>
<evidence type="ECO:0000256" key="1">
    <source>
        <dbReference type="ARBA" id="ARBA00010617"/>
    </source>
</evidence>
<dbReference type="EMBL" id="CAJPIZ010038618">
    <property type="protein sequence ID" value="CAG2121305.1"/>
    <property type="molecule type" value="Genomic_DNA"/>
</dbReference>
<name>A0A7R9LV31_9ACAR</name>
<dbReference type="GO" id="GO:0020037">
    <property type="term" value="F:heme binding"/>
    <property type="evidence" value="ECO:0007669"/>
    <property type="project" value="InterPro"/>
</dbReference>
<accession>A0A7R9LV31</accession>
<comment type="similarity">
    <text evidence="1">Belongs to the cytochrome P450 family.</text>
</comment>
<dbReference type="AlphaFoldDB" id="A0A7R9LV31"/>
<keyword evidence="2" id="KW-0503">Monooxygenase</keyword>
<evidence type="ECO:0000256" key="2">
    <source>
        <dbReference type="ARBA" id="ARBA00023033"/>
    </source>
</evidence>
<dbReference type="EMBL" id="OC893193">
    <property type="protein sequence ID" value="CAD7647042.1"/>
    <property type="molecule type" value="Genomic_DNA"/>
</dbReference>
<dbReference type="GO" id="GO:0005506">
    <property type="term" value="F:iron ion binding"/>
    <property type="evidence" value="ECO:0007669"/>
    <property type="project" value="InterPro"/>
</dbReference>
<keyword evidence="4" id="KW-1185">Reference proteome</keyword>
<organism evidence="3">
    <name type="scientific">Medioppia subpectinata</name>
    <dbReference type="NCBI Taxonomy" id="1979941"/>
    <lineage>
        <taxon>Eukaryota</taxon>
        <taxon>Metazoa</taxon>
        <taxon>Ecdysozoa</taxon>
        <taxon>Arthropoda</taxon>
        <taxon>Chelicerata</taxon>
        <taxon>Arachnida</taxon>
        <taxon>Acari</taxon>
        <taxon>Acariformes</taxon>
        <taxon>Sarcoptiformes</taxon>
        <taxon>Oribatida</taxon>
        <taxon>Brachypylina</taxon>
        <taxon>Oppioidea</taxon>
        <taxon>Oppiidae</taxon>
        <taxon>Medioppia</taxon>
    </lineage>
</organism>
<protein>
    <recommendedName>
        <fullName evidence="5">Cytochrome P450</fullName>
    </recommendedName>
</protein>
<dbReference type="GO" id="GO:0004497">
    <property type="term" value="F:monooxygenase activity"/>
    <property type="evidence" value="ECO:0007669"/>
    <property type="project" value="UniProtKB-KW"/>
</dbReference>
<dbReference type="InterPro" id="IPR036396">
    <property type="entry name" value="Cyt_P450_sf"/>
</dbReference>
<evidence type="ECO:0000313" key="3">
    <source>
        <dbReference type="EMBL" id="CAD7647042.1"/>
    </source>
</evidence>
<keyword evidence="2" id="KW-0560">Oxidoreductase</keyword>
<dbReference type="SUPFAM" id="SSF48264">
    <property type="entry name" value="Cytochrome P450"/>
    <property type="match status" value="1"/>
</dbReference>
<dbReference type="Proteomes" id="UP000759131">
    <property type="component" value="Unassembled WGS sequence"/>
</dbReference>
<dbReference type="Gene3D" id="1.10.630.10">
    <property type="entry name" value="Cytochrome P450"/>
    <property type="match status" value="1"/>
</dbReference>